<dbReference type="PANTHER" id="PTHR45980">
    <property type="match status" value="1"/>
</dbReference>
<feature type="compositionally biased region" description="Basic and acidic residues" evidence="5">
    <location>
        <begin position="15"/>
        <end position="27"/>
    </location>
</feature>
<dbReference type="PANTHER" id="PTHR45980:SF18">
    <property type="entry name" value="PROTEASE DO-LIKE 9"/>
    <property type="match status" value="1"/>
</dbReference>
<keyword evidence="4" id="KW-0720">Serine protease</keyword>
<dbReference type="PRINTS" id="PR00834">
    <property type="entry name" value="PROTEASES2C"/>
</dbReference>
<evidence type="ECO:0000256" key="1">
    <source>
        <dbReference type="ARBA" id="ARBA00010541"/>
    </source>
</evidence>
<dbReference type="InterPro" id="IPR009003">
    <property type="entry name" value="Peptidase_S1_PA"/>
</dbReference>
<feature type="compositionally biased region" description="Basic and acidic residues" evidence="5">
    <location>
        <begin position="365"/>
        <end position="376"/>
    </location>
</feature>
<feature type="compositionally biased region" description="Basic and acidic residues" evidence="5">
    <location>
        <begin position="276"/>
        <end position="306"/>
    </location>
</feature>
<dbReference type="FunFam" id="2.40.10.10:FF:000012">
    <property type="entry name" value="protease Do-like 9"/>
    <property type="match status" value="1"/>
</dbReference>
<organism evidence="7 8">
    <name type="scientific">Cystoisospora suis</name>
    <dbReference type="NCBI Taxonomy" id="483139"/>
    <lineage>
        <taxon>Eukaryota</taxon>
        <taxon>Sar</taxon>
        <taxon>Alveolata</taxon>
        <taxon>Apicomplexa</taxon>
        <taxon>Conoidasida</taxon>
        <taxon>Coccidia</taxon>
        <taxon>Eucoccidiorida</taxon>
        <taxon>Eimeriorina</taxon>
        <taxon>Sarcocystidae</taxon>
        <taxon>Cystoisospora</taxon>
    </lineage>
</organism>
<accession>A0A2C6LAF4</accession>
<evidence type="ECO:0000256" key="4">
    <source>
        <dbReference type="ARBA" id="ARBA00022825"/>
    </source>
</evidence>
<dbReference type="Gene3D" id="2.40.10.10">
    <property type="entry name" value="Trypsin-like serine proteases"/>
    <property type="match status" value="2"/>
</dbReference>
<feature type="compositionally biased region" description="Basic and acidic residues" evidence="5">
    <location>
        <begin position="450"/>
        <end position="467"/>
    </location>
</feature>
<feature type="non-terminal residue" evidence="7">
    <location>
        <position position="933"/>
    </location>
</feature>
<feature type="compositionally biased region" description="Basic and acidic residues" evidence="5">
    <location>
        <begin position="172"/>
        <end position="226"/>
    </location>
</feature>
<evidence type="ECO:0000313" key="7">
    <source>
        <dbReference type="EMBL" id="PHJ24145.1"/>
    </source>
</evidence>
<feature type="compositionally biased region" description="Basic and acidic residues" evidence="5">
    <location>
        <begin position="321"/>
        <end position="338"/>
    </location>
</feature>
<dbReference type="Gene3D" id="3.20.190.20">
    <property type="match status" value="1"/>
</dbReference>
<sequence length="933" mass="103389">MPKQRLLTTGGGGGSKERERGKNEKTTKQQALLTEPSKERRTAAALTPSSHSSSPNTHAGRSNLRTGDNRSRRQRGESSSSLNRKLSGGSSSLSSSRTAAGASSTTIPAPSSPRPLSPALSSSPLPPASKRMRCSSSAPGRRRQDVSSPLYLHTTQSGVTAATPKEISMVQDETKKNKKKDDEEKQERSTRQAAHEGKHPRTRTRGERGGGEDGKGSDEDDKHDKSGGSASSPLSTRNMRDQEKASQGRSEERVLSSDNLQKKSDLHLHRNHNKGTPHEERKTKKGEKEESDPQRKANEVDTKKPTTQEGFTSKQVTGRSRLLDMKKACQEDEKERSLHEKKKNIRENGGGSRREMWRKGQLQQQEKEDDKDHDVHSPASSSSKSWRVTEEGTSKVRSIQMNRKKKQRTGEGTEEGSSCPAPSLNHLHPHSVRMTPSSDVSDSREEEEDEKRKENLRRIDGGSHENMKALSLVSTPATRERRRRGREAEPAAEQAASLPSSVSPYVEKEREGERQRRKQEKKKEGMGKGKTEKGGGEEEEEAGAVVNLLKSEVPNTVFKVFCTHCEPNYSQPWTTRRQTTSTSTGFVTVDANGDRCLLTNAHSVEHAAVVQVRKRGDHQKYEAKVVCIGLECDLAMLQIADEDFWQGVGPPLQWGPSPLLEDPVTVVGYPLGGDNSSVTQGVVSRMDLQQYSLGSCSLLAIQIDAAINPGNSGGPALNKHRQCVGIAFQSLKDGETENIGYIIPSEVVRHFLEDYKRHSRYLGFGDGGFTWQKLENKFCRQALGLKEKHEGILVKKVDGASTAKGVLQKGDILLEIGGQRIASDGTVPFRNGERILFTWLFSQMFVGDICHLKLIRNHREMSAQFTVGKLNLLVPANSDLRRPEYLIVGGLVFVPLSEPFLKSEYGEDFESRAPVRLLDKWQHGVRCFPEEQY</sequence>
<evidence type="ECO:0000259" key="6">
    <source>
        <dbReference type="Pfam" id="PF17815"/>
    </source>
</evidence>
<dbReference type="RefSeq" id="XP_067925819.1">
    <property type="nucleotide sequence ID" value="XM_068062204.1"/>
</dbReference>
<feature type="compositionally biased region" description="Basic and acidic residues" evidence="5">
    <location>
        <begin position="67"/>
        <end position="76"/>
    </location>
</feature>
<dbReference type="Pfam" id="PF13365">
    <property type="entry name" value="Trypsin_2"/>
    <property type="match status" value="1"/>
</dbReference>
<dbReference type="OrthoDB" id="4217619at2759"/>
<comment type="similarity">
    <text evidence="1">Belongs to the peptidase S1C family.</text>
</comment>
<dbReference type="InterPro" id="IPR046449">
    <property type="entry name" value="DEGP_PDZ_sf"/>
</dbReference>
<feature type="compositionally biased region" description="Low complexity" evidence="5">
    <location>
        <begin position="77"/>
        <end position="109"/>
    </location>
</feature>
<dbReference type="InterPro" id="IPR036034">
    <property type="entry name" value="PDZ_sf"/>
</dbReference>
<name>A0A2C6LAF4_9APIC</name>
<feature type="compositionally biased region" description="Polar residues" evidence="5">
    <location>
        <begin position="307"/>
        <end position="318"/>
    </location>
</feature>
<comment type="caution">
    <text evidence="7">The sequence shown here is derived from an EMBL/GenBank/DDBJ whole genome shotgun (WGS) entry which is preliminary data.</text>
</comment>
<dbReference type="InterPro" id="IPR041517">
    <property type="entry name" value="DEGP_PDZ"/>
</dbReference>
<dbReference type="GeneID" id="94425415"/>
<dbReference type="VEuPathDB" id="ToxoDB:CSUI_002002"/>
<keyword evidence="3" id="KW-0378">Hydrolase</keyword>
<protein>
    <submittedName>
        <fullName evidence="7">Protease do-like 9 isoform 1</fullName>
    </submittedName>
</protein>
<dbReference type="InterPro" id="IPR001940">
    <property type="entry name" value="Peptidase_S1C"/>
</dbReference>
<evidence type="ECO:0000256" key="3">
    <source>
        <dbReference type="ARBA" id="ARBA00022801"/>
    </source>
</evidence>
<proteinExistence type="inferred from homology"/>
<dbReference type="Proteomes" id="UP000221165">
    <property type="component" value="Unassembled WGS sequence"/>
</dbReference>
<feature type="compositionally biased region" description="Low complexity" evidence="5">
    <location>
        <begin position="43"/>
        <end position="59"/>
    </location>
</feature>
<feature type="domain" description="Protease Do-like PDZ" evidence="6">
    <location>
        <begin position="874"/>
        <end position="932"/>
    </location>
</feature>
<evidence type="ECO:0000256" key="2">
    <source>
        <dbReference type="ARBA" id="ARBA00022670"/>
    </source>
</evidence>
<dbReference type="GO" id="GO:0006508">
    <property type="term" value="P:proteolysis"/>
    <property type="evidence" value="ECO:0007669"/>
    <property type="project" value="UniProtKB-KW"/>
</dbReference>
<feature type="region of interest" description="Disordered" evidence="5">
    <location>
        <begin position="1"/>
        <end position="540"/>
    </location>
</feature>
<reference evidence="7 8" key="1">
    <citation type="journal article" date="2017" name="Int. J. Parasitol.">
        <title>The genome of the protozoan parasite Cystoisospora suis and a reverse vaccinology approach to identify vaccine candidates.</title>
        <authorList>
            <person name="Palmieri N."/>
            <person name="Shrestha A."/>
            <person name="Ruttkowski B."/>
            <person name="Beck T."/>
            <person name="Vogl C."/>
            <person name="Tomley F."/>
            <person name="Blake D.P."/>
            <person name="Joachim A."/>
        </authorList>
    </citation>
    <scope>NUCLEOTIDE SEQUENCE [LARGE SCALE GENOMIC DNA]</scope>
    <source>
        <strain evidence="7 8">Wien I</strain>
    </source>
</reference>
<dbReference type="InterPro" id="IPR043504">
    <property type="entry name" value="Peptidase_S1_PA_chymotrypsin"/>
</dbReference>
<dbReference type="Gene3D" id="2.30.42.10">
    <property type="match status" value="1"/>
</dbReference>
<dbReference type="SUPFAM" id="SSF50494">
    <property type="entry name" value="Trypsin-like serine proteases"/>
    <property type="match status" value="1"/>
</dbReference>
<evidence type="ECO:0000256" key="5">
    <source>
        <dbReference type="SAM" id="MobiDB-lite"/>
    </source>
</evidence>
<dbReference type="EMBL" id="MIGC01000832">
    <property type="protein sequence ID" value="PHJ24145.1"/>
    <property type="molecule type" value="Genomic_DNA"/>
</dbReference>
<feature type="compositionally biased region" description="Basic and acidic residues" evidence="5">
    <location>
        <begin position="238"/>
        <end position="268"/>
    </location>
</feature>
<dbReference type="SUPFAM" id="SSF50156">
    <property type="entry name" value="PDZ domain-like"/>
    <property type="match status" value="1"/>
</dbReference>
<keyword evidence="8" id="KW-1185">Reference proteome</keyword>
<keyword evidence="2 7" id="KW-0645">Protease</keyword>
<dbReference type="GO" id="GO:0004252">
    <property type="term" value="F:serine-type endopeptidase activity"/>
    <property type="evidence" value="ECO:0007669"/>
    <property type="project" value="InterPro"/>
</dbReference>
<feature type="compositionally biased region" description="Basic and acidic residues" evidence="5">
    <location>
        <begin position="521"/>
        <end position="536"/>
    </location>
</feature>
<dbReference type="AlphaFoldDB" id="A0A2C6LAF4"/>
<gene>
    <name evidence="7" type="ORF">CSUI_002002</name>
</gene>
<dbReference type="Pfam" id="PF17815">
    <property type="entry name" value="PDZ_3"/>
    <property type="match status" value="1"/>
</dbReference>
<evidence type="ECO:0000313" key="8">
    <source>
        <dbReference type="Proteomes" id="UP000221165"/>
    </source>
</evidence>